<dbReference type="SMART" id="SM00220">
    <property type="entry name" value="S_TKc"/>
    <property type="match status" value="1"/>
</dbReference>
<dbReference type="VEuPathDB" id="VectorBase:LDEU005098"/>
<keyword evidence="4" id="KW-0547">Nucleotide-binding</keyword>
<reference evidence="10 11" key="1">
    <citation type="journal article" date="2018" name="Gigascience">
        <title>Genomes of trombidid mites reveal novel predicted allergens and laterally-transferred genes associated with secondary metabolism.</title>
        <authorList>
            <person name="Dong X."/>
            <person name="Chaisiri K."/>
            <person name="Xia D."/>
            <person name="Armstrong S.D."/>
            <person name="Fang Y."/>
            <person name="Donnelly M.J."/>
            <person name="Kadowaki T."/>
            <person name="McGarry J.W."/>
            <person name="Darby A.C."/>
            <person name="Makepeace B.L."/>
        </authorList>
    </citation>
    <scope>NUCLEOTIDE SEQUENCE [LARGE SCALE GENOMIC DNA]</scope>
    <source>
        <strain evidence="10">UoL-UT</strain>
    </source>
</reference>
<dbReference type="InterPro" id="IPR011009">
    <property type="entry name" value="Kinase-like_dom_sf"/>
</dbReference>
<organism evidence="10 11">
    <name type="scientific">Leptotrombidium deliense</name>
    <dbReference type="NCBI Taxonomy" id="299467"/>
    <lineage>
        <taxon>Eukaryota</taxon>
        <taxon>Metazoa</taxon>
        <taxon>Ecdysozoa</taxon>
        <taxon>Arthropoda</taxon>
        <taxon>Chelicerata</taxon>
        <taxon>Arachnida</taxon>
        <taxon>Acari</taxon>
        <taxon>Acariformes</taxon>
        <taxon>Trombidiformes</taxon>
        <taxon>Prostigmata</taxon>
        <taxon>Anystina</taxon>
        <taxon>Parasitengona</taxon>
        <taxon>Trombiculoidea</taxon>
        <taxon>Trombiculidae</taxon>
        <taxon>Leptotrombidium</taxon>
    </lineage>
</organism>
<sequence length="189" mass="21626">MEFVGFKSLHDYLEDNSCTLNACVRTNFCSQILSALNYCHQKQIIHLDLKPSNIVVTADNVCKIIDFGCSRGIDGIENSAYFENFESYTLGTVRYMAPELFKNSKPTTKCDIYSFGIIMWQLVCRTIPYSNIESPEIIIYKVVAENLRPTFSNEAMLNFNKYCELAQCCWNKSPSERPSAQHLLLKLSE</sequence>
<dbReference type="PANTHER" id="PTHR44329">
    <property type="entry name" value="SERINE/THREONINE-PROTEIN KINASE TNNI3K-RELATED"/>
    <property type="match status" value="1"/>
</dbReference>
<comment type="catalytic activity">
    <reaction evidence="8">
        <text>L-seryl-[protein] + ATP = O-phospho-L-seryl-[protein] + ADP + H(+)</text>
        <dbReference type="Rhea" id="RHEA:17989"/>
        <dbReference type="Rhea" id="RHEA-COMP:9863"/>
        <dbReference type="Rhea" id="RHEA-COMP:11604"/>
        <dbReference type="ChEBI" id="CHEBI:15378"/>
        <dbReference type="ChEBI" id="CHEBI:29999"/>
        <dbReference type="ChEBI" id="CHEBI:30616"/>
        <dbReference type="ChEBI" id="CHEBI:83421"/>
        <dbReference type="ChEBI" id="CHEBI:456216"/>
        <dbReference type="EC" id="2.7.11.1"/>
    </reaction>
</comment>
<evidence type="ECO:0000313" key="10">
    <source>
        <dbReference type="EMBL" id="RWS26942.1"/>
    </source>
</evidence>
<evidence type="ECO:0000256" key="4">
    <source>
        <dbReference type="ARBA" id="ARBA00022741"/>
    </source>
</evidence>
<feature type="domain" description="Protein kinase" evidence="9">
    <location>
        <begin position="1"/>
        <end position="189"/>
    </location>
</feature>
<keyword evidence="3" id="KW-0808">Transferase</keyword>
<dbReference type="GO" id="GO:0005524">
    <property type="term" value="F:ATP binding"/>
    <property type="evidence" value="ECO:0007669"/>
    <property type="project" value="UniProtKB-KW"/>
</dbReference>
<keyword evidence="2" id="KW-0723">Serine/threonine-protein kinase</keyword>
<evidence type="ECO:0000256" key="7">
    <source>
        <dbReference type="ARBA" id="ARBA00047899"/>
    </source>
</evidence>
<dbReference type="EMBL" id="NCKV01002368">
    <property type="protein sequence ID" value="RWS26942.1"/>
    <property type="molecule type" value="Genomic_DNA"/>
</dbReference>
<accession>A0A443SHI0</accession>
<dbReference type="GO" id="GO:0004674">
    <property type="term" value="F:protein serine/threonine kinase activity"/>
    <property type="evidence" value="ECO:0007669"/>
    <property type="project" value="UniProtKB-KW"/>
</dbReference>
<keyword evidence="6" id="KW-0067">ATP-binding</keyword>
<proteinExistence type="predicted"/>
<dbReference type="OrthoDB" id="4062651at2759"/>
<evidence type="ECO:0000256" key="6">
    <source>
        <dbReference type="ARBA" id="ARBA00022840"/>
    </source>
</evidence>
<dbReference type="InterPro" id="IPR000719">
    <property type="entry name" value="Prot_kinase_dom"/>
</dbReference>
<evidence type="ECO:0000259" key="9">
    <source>
        <dbReference type="PROSITE" id="PS50011"/>
    </source>
</evidence>
<dbReference type="Proteomes" id="UP000288716">
    <property type="component" value="Unassembled WGS sequence"/>
</dbReference>
<evidence type="ECO:0000256" key="1">
    <source>
        <dbReference type="ARBA" id="ARBA00012513"/>
    </source>
</evidence>
<dbReference type="AlphaFoldDB" id="A0A443SHI0"/>
<dbReference type="PANTHER" id="PTHR44329:SF285">
    <property type="entry name" value="V-MOS MOLONEY MURINE SARCOMA VIRAL ONCO HOMOLOG"/>
    <property type="match status" value="1"/>
</dbReference>
<dbReference type="PROSITE" id="PS00108">
    <property type="entry name" value="PROTEIN_KINASE_ST"/>
    <property type="match status" value="1"/>
</dbReference>
<dbReference type="PROSITE" id="PS50011">
    <property type="entry name" value="PROTEIN_KINASE_DOM"/>
    <property type="match status" value="1"/>
</dbReference>
<evidence type="ECO:0000256" key="8">
    <source>
        <dbReference type="ARBA" id="ARBA00048679"/>
    </source>
</evidence>
<comment type="catalytic activity">
    <reaction evidence="7">
        <text>L-threonyl-[protein] + ATP = O-phospho-L-threonyl-[protein] + ADP + H(+)</text>
        <dbReference type="Rhea" id="RHEA:46608"/>
        <dbReference type="Rhea" id="RHEA-COMP:11060"/>
        <dbReference type="Rhea" id="RHEA-COMP:11605"/>
        <dbReference type="ChEBI" id="CHEBI:15378"/>
        <dbReference type="ChEBI" id="CHEBI:30013"/>
        <dbReference type="ChEBI" id="CHEBI:30616"/>
        <dbReference type="ChEBI" id="CHEBI:61977"/>
        <dbReference type="ChEBI" id="CHEBI:456216"/>
        <dbReference type="EC" id="2.7.11.1"/>
    </reaction>
</comment>
<dbReference type="SUPFAM" id="SSF56112">
    <property type="entry name" value="Protein kinase-like (PK-like)"/>
    <property type="match status" value="1"/>
</dbReference>
<dbReference type="Pfam" id="PF00069">
    <property type="entry name" value="Pkinase"/>
    <property type="match status" value="1"/>
</dbReference>
<name>A0A443SHI0_9ACAR</name>
<keyword evidence="5" id="KW-0418">Kinase</keyword>
<dbReference type="STRING" id="299467.A0A443SHI0"/>
<keyword evidence="11" id="KW-1185">Reference proteome</keyword>
<dbReference type="EC" id="2.7.11.1" evidence="1"/>
<evidence type="ECO:0000256" key="3">
    <source>
        <dbReference type="ARBA" id="ARBA00022679"/>
    </source>
</evidence>
<evidence type="ECO:0000256" key="2">
    <source>
        <dbReference type="ARBA" id="ARBA00022527"/>
    </source>
</evidence>
<dbReference type="InterPro" id="IPR051681">
    <property type="entry name" value="Ser/Thr_Kinases-Pseudokinases"/>
</dbReference>
<dbReference type="Gene3D" id="1.10.510.10">
    <property type="entry name" value="Transferase(Phosphotransferase) domain 1"/>
    <property type="match status" value="1"/>
</dbReference>
<comment type="caution">
    <text evidence="10">The sequence shown here is derived from an EMBL/GenBank/DDBJ whole genome shotgun (WGS) entry which is preliminary data.</text>
</comment>
<gene>
    <name evidence="10" type="ORF">B4U80_07497</name>
</gene>
<protein>
    <recommendedName>
        <fullName evidence="1">non-specific serine/threonine protein kinase</fullName>
        <ecNumber evidence="1">2.7.11.1</ecNumber>
    </recommendedName>
</protein>
<dbReference type="InterPro" id="IPR008271">
    <property type="entry name" value="Ser/Thr_kinase_AS"/>
</dbReference>
<evidence type="ECO:0000256" key="5">
    <source>
        <dbReference type="ARBA" id="ARBA00022777"/>
    </source>
</evidence>
<evidence type="ECO:0000313" key="11">
    <source>
        <dbReference type="Proteomes" id="UP000288716"/>
    </source>
</evidence>